<evidence type="ECO:0000256" key="1">
    <source>
        <dbReference type="SAM" id="Phobius"/>
    </source>
</evidence>
<evidence type="ECO:0000313" key="2">
    <source>
        <dbReference type="EMBL" id="KAJ6841778.1"/>
    </source>
</evidence>
<dbReference type="EMBL" id="JANAVB010008398">
    <property type="protein sequence ID" value="KAJ6841778.1"/>
    <property type="molecule type" value="Genomic_DNA"/>
</dbReference>
<keyword evidence="1" id="KW-0812">Transmembrane</keyword>
<accession>A0AAX6HM20</accession>
<name>A0AAX6HM20_IRIPA</name>
<comment type="caution">
    <text evidence="2">The sequence shown here is derived from an EMBL/GenBank/DDBJ whole genome shotgun (WGS) entry which is preliminary data.</text>
</comment>
<sequence>MVQHCLGISSRCRISVWLALLELLAGPLGLMVSQEHDFLICLSFFYFPFFWA</sequence>
<keyword evidence="3" id="KW-1185">Reference proteome</keyword>
<proteinExistence type="predicted"/>
<organism evidence="2 3">
    <name type="scientific">Iris pallida</name>
    <name type="common">Sweet iris</name>
    <dbReference type="NCBI Taxonomy" id="29817"/>
    <lineage>
        <taxon>Eukaryota</taxon>
        <taxon>Viridiplantae</taxon>
        <taxon>Streptophyta</taxon>
        <taxon>Embryophyta</taxon>
        <taxon>Tracheophyta</taxon>
        <taxon>Spermatophyta</taxon>
        <taxon>Magnoliopsida</taxon>
        <taxon>Liliopsida</taxon>
        <taxon>Asparagales</taxon>
        <taxon>Iridaceae</taxon>
        <taxon>Iridoideae</taxon>
        <taxon>Irideae</taxon>
        <taxon>Iris</taxon>
    </lineage>
</organism>
<protein>
    <submittedName>
        <fullName evidence="2">Uncharacterized protein</fullName>
    </submittedName>
</protein>
<keyword evidence="1" id="KW-1133">Transmembrane helix</keyword>
<reference evidence="2" key="2">
    <citation type="submission" date="2023-04" db="EMBL/GenBank/DDBJ databases">
        <authorList>
            <person name="Bruccoleri R.E."/>
            <person name="Oakeley E.J."/>
            <person name="Faust A.-M."/>
            <person name="Dessus-Babus S."/>
            <person name="Altorfer M."/>
            <person name="Burckhardt D."/>
            <person name="Oertli M."/>
            <person name="Naumann U."/>
            <person name="Petersen F."/>
            <person name="Wong J."/>
        </authorList>
    </citation>
    <scope>NUCLEOTIDE SEQUENCE</scope>
    <source>
        <strain evidence="2">GSM-AAB239-AS_SAM_17_03QT</strain>
        <tissue evidence="2">Leaf</tissue>
    </source>
</reference>
<reference evidence="2" key="1">
    <citation type="journal article" date="2023" name="GigaByte">
        <title>Genome assembly of the bearded iris, Iris pallida Lam.</title>
        <authorList>
            <person name="Bruccoleri R.E."/>
            <person name="Oakeley E.J."/>
            <person name="Faust A.M.E."/>
            <person name="Altorfer M."/>
            <person name="Dessus-Babus S."/>
            <person name="Burckhardt D."/>
            <person name="Oertli M."/>
            <person name="Naumann U."/>
            <person name="Petersen F."/>
            <person name="Wong J."/>
        </authorList>
    </citation>
    <scope>NUCLEOTIDE SEQUENCE</scope>
    <source>
        <strain evidence="2">GSM-AAB239-AS_SAM_17_03QT</strain>
    </source>
</reference>
<evidence type="ECO:0000313" key="3">
    <source>
        <dbReference type="Proteomes" id="UP001140949"/>
    </source>
</evidence>
<dbReference type="AlphaFoldDB" id="A0AAX6HM20"/>
<keyword evidence="1" id="KW-0472">Membrane</keyword>
<gene>
    <name evidence="2" type="ORF">M6B38_305280</name>
</gene>
<feature type="transmembrane region" description="Helical" evidence="1">
    <location>
        <begin position="12"/>
        <end position="30"/>
    </location>
</feature>
<dbReference type="Proteomes" id="UP001140949">
    <property type="component" value="Unassembled WGS sequence"/>
</dbReference>